<reference evidence="3" key="1">
    <citation type="submission" date="2019-06" db="EMBL/GenBank/DDBJ databases">
        <title>Gordonia isolated from sludge of a wastewater treatment plant.</title>
        <authorList>
            <person name="Tamura T."/>
            <person name="Aoyama K."/>
            <person name="Kang Y."/>
            <person name="Saito S."/>
            <person name="Akiyama N."/>
            <person name="Yazawa K."/>
            <person name="Gonoi T."/>
            <person name="Mikami Y."/>
        </authorList>
    </citation>
    <scope>NUCLEOTIDE SEQUENCE [LARGE SCALE GENOMIC DNA]</scope>
    <source>
        <strain evidence="3">NBRC 107696</strain>
    </source>
</reference>
<gene>
    <name evidence="2" type="primary">hab</name>
    <name evidence="2" type="ORF">nbrc107696_42590</name>
</gene>
<dbReference type="OrthoDB" id="7619962at2"/>
<dbReference type="Proteomes" id="UP000444960">
    <property type="component" value="Unassembled WGS sequence"/>
</dbReference>
<protein>
    <submittedName>
        <fullName evidence="2">Hydrogenase</fullName>
    </submittedName>
</protein>
<name>A0A7I9VFC9_9ACTN</name>
<dbReference type="EMBL" id="BJOV01000005">
    <property type="protein sequence ID" value="GEE03813.1"/>
    <property type="molecule type" value="Genomic_DNA"/>
</dbReference>
<dbReference type="Pfam" id="PF26512">
    <property type="entry name" value="SOI"/>
    <property type="match status" value="1"/>
</dbReference>
<dbReference type="InterPro" id="IPR058965">
    <property type="entry name" value="SOI/HabA-like"/>
</dbReference>
<keyword evidence="3" id="KW-1185">Reference proteome</keyword>
<evidence type="ECO:0000313" key="3">
    <source>
        <dbReference type="Proteomes" id="UP000444960"/>
    </source>
</evidence>
<comment type="caution">
    <text evidence="2">The sequence shown here is derived from an EMBL/GenBank/DDBJ whole genome shotgun (WGS) entry which is preliminary data.</text>
</comment>
<sequence length="137" mass="14472">METVLFAAGLLLFLLGLITGMLTPAMANPRMAVASHLQGMTNGPFLIVVGLLWPHVDLPGVWQIVTIALLVYGTYANWLATQLGALWGAGRRYAPLASGDHAASPGRERIVDFLLASLAVAMIVATVLLIVGVLLGR</sequence>
<dbReference type="AlphaFoldDB" id="A0A7I9VFC9"/>
<proteinExistence type="predicted"/>
<evidence type="ECO:0000313" key="2">
    <source>
        <dbReference type="EMBL" id="GEE03813.1"/>
    </source>
</evidence>
<keyword evidence="1" id="KW-0472">Membrane</keyword>
<dbReference type="RefSeq" id="WP_161897269.1">
    <property type="nucleotide sequence ID" value="NZ_BJOV01000005.1"/>
</dbReference>
<feature type="transmembrane region" description="Helical" evidence="1">
    <location>
        <begin position="110"/>
        <end position="135"/>
    </location>
</feature>
<keyword evidence="1" id="KW-0812">Transmembrane</keyword>
<feature type="transmembrane region" description="Helical" evidence="1">
    <location>
        <begin position="61"/>
        <end position="89"/>
    </location>
</feature>
<keyword evidence="1" id="KW-1133">Transmembrane helix</keyword>
<evidence type="ECO:0000256" key="1">
    <source>
        <dbReference type="SAM" id="Phobius"/>
    </source>
</evidence>
<accession>A0A7I9VFC9</accession>
<organism evidence="2 3">
    <name type="scientific">Gordonia spumicola</name>
    <dbReference type="NCBI Taxonomy" id="589161"/>
    <lineage>
        <taxon>Bacteria</taxon>
        <taxon>Bacillati</taxon>
        <taxon>Actinomycetota</taxon>
        <taxon>Actinomycetes</taxon>
        <taxon>Mycobacteriales</taxon>
        <taxon>Gordoniaceae</taxon>
        <taxon>Gordonia</taxon>
    </lineage>
</organism>